<keyword evidence="7 11" id="KW-0472">Membrane</keyword>
<evidence type="ECO:0000256" key="10">
    <source>
        <dbReference type="SAM" id="MobiDB-lite"/>
    </source>
</evidence>
<dbReference type="Gene3D" id="3.30.300.30">
    <property type="match status" value="1"/>
</dbReference>
<feature type="transmembrane region" description="Helical" evidence="11">
    <location>
        <begin position="60"/>
        <end position="80"/>
    </location>
</feature>
<evidence type="ECO:0000256" key="8">
    <source>
        <dbReference type="ARBA" id="ARBA00023143"/>
    </source>
</evidence>
<dbReference type="GO" id="GO:0009431">
    <property type="term" value="C:bacterial-type flagellum basal body, MS ring"/>
    <property type="evidence" value="ECO:0007669"/>
    <property type="project" value="InterPro"/>
</dbReference>
<dbReference type="GO" id="GO:0005886">
    <property type="term" value="C:plasma membrane"/>
    <property type="evidence" value="ECO:0007669"/>
    <property type="project" value="UniProtKB-SubCell"/>
</dbReference>
<feature type="region of interest" description="Disordered" evidence="10">
    <location>
        <begin position="1"/>
        <end position="40"/>
    </location>
</feature>
<gene>
    <name evidence="14" type="ORF">SAMN05216551_101455</name>
</gene>
<dbReference type="InterPro" id="IPR006182">
    <property type="entry name" value="FliF_N_dom"/>
</dbReference>
<dbReference type="OrthoDB" id="8554211at2"/>
<dbReference type="GO" id="GO:0003774">
    <property type="term" value="F:cytoskeletal motor activity"/>
    <property type="evidence" value="ECO:0007669"/>
    <property type="project" value="InterPro"/>
</dbReference>
<evidence type="ECO:0000256" key="7">
    <source>
        <dbReference type="ARBA" id="ARBA00023136"/>
    </source>
</evidence>
<dbReference type="Pfam" id="PF08345">
    <property type="entry name" value="YscJ_FliF_C"/>
    <property type="match status" value="1"/>
</dbReference>
<keyword evidence="4" id="KW-1003">Cell membrane</keyword>
<evidence type="ECO:0000256" key="6">
    <source>
        <dbReference type="ARBA" id="ARBA00022989"/>
    </source>
</evidence>
<keyword evidence="14" id="KW-0969">Cilium</keyword>
<keyword evidence="14" id="KW-0282">Flagellum</keyword>
<feature type="domain" description="Flagellar M-ring C-terminal" evidence="13">
    <location>
        <begin position="286"/>
        <end position="473"/>
    </location>
</feature>
<comment type="subcellular location">
    <subcellularLocation>
        <location evidence="1 9">Bacterial flagellum basal body</location>
    </subcellularLocation>
    <subcellularLocation>
        <location evidence="2">Cell membrane</location>
        <topology evidence="2">Multi-pass membrane protein</topology>
    </subcellularLocation>
</comment>
<feature type="region of interest" description="Disordered" evidence="10">
    <location>
        <begin position="305"/>
        <end position="399"/>
    </location>
</feature>
<dbReference type="STRING" id="1770053.SAMN05216551_101455"/>
<evidence type="ECO:0000256" key="9">
    <source>
        <dbReference type="PIRNR" id="PIRNR004862"/>
    </source>
</evidence>
<feature type="compositionally biased region" description="Low complexity" evidence="10">
    <location>
        <begin position="30"/>
        <end position="40"/>
    </location>
</feature>
<feature type="compositionally biased region" description="Low complexity" evidence="10">
    <location>
        <begin position="362"/>
        <end position="386"/>
    </location>
</feature>
<sequence length="597" mass="62609">MARAAGHPRILPAARDRRPPESADETFQMSTLPPATSAPAPREIDARAPIIARLRANRRLPLIVAAAAALAAIVVLILWGRAPDYKVLYSNLSDRDGGAIIAQLQQMNVPYQFSGNGGAILVPAESVHEARLRLASQGLPKGGSVGFELLDAQKFGISQFAEQVNYQRALEGELARTIESIASVQSARVHLAIPKPTVFVREQQKPSASIVLNLFAGRALGDAQVSAVVHMVASAVPGMSAKNVTVVDQNGDLLTAQQAGSGLDAGQLKYVQQIEQNTKQRIEAILSPLFGPGNAHAQVSADVDFSQSEQTAELFQPNPQPQAAVRSQQTSETRDIGMAPPGGVPGALSNEPQAAPSAPVTNAGPRGAAQGPGAATAASEAQTANGPSSTRRDATTNYEVDRTVRHIEQPMGGVKRLSAAVVVNYRQSVNAAGKTVATALTPEQLAQTEALVKEAMGFDPKRGDTVNVVNSAFSGNDAPVGDALPAWRQPENIALAKDAGKYALIGLLGLYLFFGVLRPSLKKLLKPPVPALEAPVAAPALANAEPLVATPVGVATDADETPALAGHDRNLQFAKQIAQQDPKVVATVVKSWISDER</sequence>
<evidence type="ECO:0000259" key="12">
    <source>
        <dbReference type="Pfam" id="PF01514"/>
    </source>
</evidence>
<dbReference type="PANTHER" id="PTHR30046">
    <property type="entry name" value="FLAGELLAR M-RING PROTEIN"/>
    <property type="match status" value="1"/>
</dbReference>
<comment type="function">
    <text evidence="9">The M ring may be actively involved in energy transduction.</text>
</comment>
<evidence type="ECO:0000259" key="13">
    <source>
        <dbReference type="Pfam" id="PF08345"/>
    </source>
</evidence>
<dbReference type="InterPro" id="IPR043427">
    <property type="entry name" value="YscJ/FliF"/>
</dbReference>
<evidence type="ECO:0000256" key="1">
    <source>
        <dbReference type="ARBA" id="ARBA00004117"/>
    </source>
</evidence>
<dbReference type="Proteomes" id="UP000243719">
    <property type="component" value="Unassembled WGS sequence"/>
</dbReference>
<keyword evidence="6 11" id="KW-1133">Transmembrane helix</keyword>
<evidence type="ECO:0000313" key="14">
    <source>
        <dbReference type="EMBL" id="SDV46581.1"/>
    </source>
</evidence>
<evidence type="ECO:0000256" key="3">
    <source>
        <dbReference type="ARBA" id="ARBA00007971"/>
    </source>
</evidence>
<evidence type="ECO:0000256" key="2">
    <source>
        <dbReference type="ARBA" id="ARBA00004651"/>
    </source>
</evidence>
<dbReference type="InterPro" id="IPR013556">
    <property type="entry name" value="Flag_M-ring_C"/>
</dbReference>
<evidence type="ECO:0000256" key="5">
    <source>
        <dbReference type="ARBA" id="ARBA00022692"/>
    </source>
</evidence>
<keyword evidence="8 9" id="KW-0975">Bacterial flagellum</keyword>
<evidence type="ECO:0000256" key="4">
    <source>
        <dbReference type="ARBA" id="ARBA00022475"/>
    </source>
</evidence>
<organism evidence="14 15">
    <name type="scientific">Chitinasiproducens palmae</name>
    <dbReference type="NCBI Taxonomy" id="1770053"/>
    <lineage>
        <taxon>Bacteria</taxon>
        <taxon>Pseudomonadati</taxon>
        <taxon>Pseudomonadota</taxon>
        <taxon>Betaproteobacteria</taxon>
        <taxon>Burkholderiales</taxon>
        <taxon>Burkholderiaceae</taxon>
        <taxon>Chitinasiproducens</taxon>
    </lineage>
</organism>
<keyword evidence="14" id="KW-0966">Cell projection</keyword>
<name>A0A1H2PJM9_9BURK</name>
<keyword evidence="5 11" id="KW-0812">Transmembrane</keyword>
<dbReference type="AlphaFoldDB" id="A0A1H2PJM9"/>
<dbReference type="GO" id="GO:0071973">
    <property type="term" value="P:bacterial-type flagellum-dependent cell motility"/>
    <property type="evidence" value="ECO:0007669"/>
    <property type="project" value="InterPro"/>
</dbReference>
<reference evidence="15" key="1">
    <citation type="submission" date="2016-09" db="EMBL/GenBank/DDBJ databases">
        <authorList>
            <person name="Varghese N."/>
            <person name="Submissions S."/>
        </authorList>
    </citation>
    <scope>NUCLEOTIDE SEQUENCE [LARGE SCALE GENOMIC DNA]</scope>
    <source>
        <strain evidence="15">JS23</strain>
    </source>
</reference>
<comment type="similarity">
    <text evidence="3 9">Belongs to the FliF family.</text>
</comment>
<dbReference type="PANTHER" id="PTHR30046:SF0">
    <property type="entry name" value="FLAGELLAR M-RING PROTEIN"/>
    <property type="match status" value="1"/>
</dbReference>
<dbReference type="InterPro" id="IPR045851">
    <property type="entry name" value="AMP-bd_C_sf"/>
</dbReference>
<dbReference type="InterPro" id="IPR000067">
    <property type="entry name" value="FlgMring_FliF"/>
</dbReference>
<accession>A0A1H2PJM9</accession>
<feature type="compositionally biased region" description="Basic and acidic residues" evidence="10">
    <location>
        <begin position="390"/>
        <end position="399"/>
    </location>
</feature>
<proteinExistence type="inferred from homology"/>
<evidence type="ECO:0000313" key="15">
    <source>
        <dbReference type="Proteomes" id="UP000243719"/>
    </source>
</evidence>
<dbReference type="PRINTS" id="PR01009">
    <property type="entry name" value="FLGMRINGFLIF"/>
</dbReference>
<dbReference type="NCBIfam" id="TIGR00206">
    <property type="entry name" value="fliF"/>
    <property type="match status" value="1"/>
</dbReference>
<evidence type="ECO:0000256" key="11">
    <source>
        <dbReference type="SAM" id="Phobius"/>
    </source>
</evidence>
<dbReference type="EMBL" id="FNLO01000001">
    <property type="protein sequence ID" value="SDV46581.1"/>
    <property type="molecule type" value="Genomic_DNA"/>
</dbReference>
<protein>
    <recommendedName>
        <fullName evidence="9">Flagellar M-ring protein</fullName>
    </recommendedName>
</protein>
<keyword evidence="15" id="KW-1185">Reference proteome</keyword>
<dbReference type="Pfam" id="PF01514">
    <property type="entry name" value="YscJ_FliF"/>
    <property type="match status" value="1"/>
</dbReference>
<feature type="domain" description="Flagellar M-ring N-terminal" evidence="12">
    <location>
        <begin position="82"/>
        <end position="255"/>
    </location>
</feature>
<dbReference type="PIRSF" id="PIRSF004862">
    <property type="entry name" value="FliF"/>
    <property type="match status" value="1"/>
</dbReference>